<dbReference type="EMBL" id="JARKIE010000016">
    <property type="protein sequence ID" value="KAJ7701959.1"/>
    <property type="molecule type" value="Genomic_DNA"/>
</dbReference>
<evidence type="ECO:0000313" key="5">
    <source>
        <dbReference type="Proteomes" id="UP001221757"/>
    </source>
</evidence>
<dbReference type="Pfam" id="PF13923">
    <property type="entry name" value="zf-C3HC4_2"/>
    <property type="match status" value="1"/>
</dbReference>
<reference evidence="4" key="1">
    <citation type="submission" date="2023-03" db="EMBL/GenBank/DDBJ databases">
        <title>Massive genome expansion in bonnet fungi (Mycena s.s.) driven by repeated elements and novel gene families across ecological guilds.</title>
        <authorList>
            <consortium name="Lawrence Berkeley National Laboratory"/>
            <person name="Harder C.B."/>
            <person name="Miyauchi S."/>
            <person name="Viragh M."/>
            <person name="Kuo A."/>
            <person name="Thoen E."/>
            <person name="Andreopoulos B."/>
            <person name="Lu D."/>
            <person name="Skrede I."/>
            <person name="Drula E."/>
            <person name="Henrissat B."/>
            <person name="Morin E."/>
            <person name="Kohler A."/>
            <person name="Barry K."/>
            <person name="LaButti K."/>
            <person name="Morin E."/>
            <person name="Salamov A."/>
            <person name="Lipzen A."/>
            <person name="Mereny Z."/>
            <person name="Hegedus B."/>
            <person name="Baldrian P."/>
            <person name="Stursova M."/>
            <person name="Weitz H."/>
            <person name="Taylor A."/>
            <person name="Grigoriev I.V."/>
            <person name="Nagy L.G."/>
            <person name="Martin F."/>
            <person name="Kauserud H."/>
        </authorList>
    </citation>
    <scope>NUCLEOTIDE SEQUENCE</scope>
    <source>
        <strain evidence="4">CBHHK067</strain>
    </source>
</reference>
<dbReference type="Gene3D" id="3.30.40.10">
    <property type="entry name" value="Zinc/RING finger domain, C3HC4 (zinc finger)"/>
    <property type="match status" value="1"/>
</dbReference>
<proteinExistence type="predicted"/>
<evidence type="ECO:0000256" key="1">
    <source>
        <dbReference type="PROSITE-ProRule" id="PRU00175"/>
    </source>
</evidence>
<dbReference type="InterPro" id="IPR013083">
    <property type="entry name" value="Znf_RING/FYVE/PHD"/>
</dbReference>
<feature type="region of interest" description="Disordered" evidence="2">
    <location>
        <begin position="35"/>
        <end position="56"/>
    </location>
</feature>
<dbReference type="Proteomes" id="UP001221757">
    <property type="component" value="Unassembled WGS sequence"/>
</dbReference>
<feature type="domain" description="RING-type" evidence="3">
    <location>
        <begin position="169"/>
        <end position="207"/>
    </location>
</feature>
<dbReference type="GO" id="GO:0008270">
    <property type="term" value="F:zinc ion binding"/>
    <property type="evidence" value="ECO:0007669"/>
    <property type="project" value="UniProtKB-KW"/>
</dbReference>
<evidence type="ECO:0000259" key="3">
    <source>
        <dbReference type="PROSITE" id="PS50089"/>
    </source>
</evidence>
<gene>
    <name evidence="4" type="ORF">B0H17DRAFT_1176411</name>
</gene>
<dbReference type="SUPFAM" id="SSF57850">
    <property type="entry name" value="RING/U-box"/>
    <property type="match status" value="1"/>
</dbReference>
<protein>
    <recommendedName>
        <fullName evidence="3">RING-type domain-containing protein</fullName>
    </recommendedName>
</protein>
<keyword evidence="1" id="KW-0479">Metal-binding</keyword>
<dbReference type="PROSITE" id="PS50089">
    <property type="entry name" value="ZF_RING_2"/>
    <property type="match status" value="1"/>
</dbReference>
<sequence length="256" mass="28531">MNRLFLPRKGQPAHAAIGVPDNPILVDENGHVVPSLSRKNRTPLRQHPPVIYSGGPPTTIFRGFTPNSSTLSRIRAAHEVANTLNTSGRAAADALRVLLDRICRSVPVVPHPAPAADVSRVRTRIRRRPRLTHPNSGWHAPHDGRITDEEMYIGDARPPAHSTSPDHDCGICFNIRSHPVRYDCGHGHCYACIWQWLEVSFQCPTCHARMFAAPTRDYDTEAKIAAEHPDWSDESEVAFSFAGPRFPWPFIILDSP</sequence>
<comment type="caution">
    <text evidence="4">The sequence shown here is derived from an EMBL/GenBank/DDBJ whole genome shotgun (WGS) entry which is preliminary data.</text>
</comment>
<accession>A0AAD7GPV0</accession>
<dbReference type="SMART" id="SM00184">
    <property type="entry name" value="RING"/>
    <property type="match status" value="1"/>
</dbReference>
<evidence type="ECO:0000256" key="2">
    <source>
        <dbReference type="SAM" id="MobiDB-lite"/>
    </source>
</evidence>
<name>A0AAD7GPV0_MYCRO</name>
<organism evidence="4 5">
    <name type="scientific">Mycena rosella</name>
    <name type="common">Pink bonnet</name>
    <name type="synonym">Agaricus rosellus</name>
    <dbReference type="NCBI Taxonomy" id="1033263"/>
    <lineage>
        <taxon>Eukaryota</taxon>
        <taxon>Fungi</taxon>
        <taxon>Dikarya</taxon>
        <taxon>Basidiomycota</taxon>
        <taxon>Agaricomycotina</taxon>
        <taxon>Agaricomycetes</taxon>
        <taxon>Agaricomycetidae</taxon>
        <taxon>Agaricales</taxon>
        <taxon>Marasmiineae</taxon>
        <taxon>Mycenaceae</taxon>
        <taxon>Mycena</taxon>
    </lineage>
</organism>
<keyword evidence="1" id="KW-0862">Zinc</keyword>
<evidence type="ECO:0000313" key="4">
    <source>
        <dbReference type="EMBL" id="KAJ7701959.1"/>
    </source>
</evidence>
<dbReference type="AlphaFoldDB" id="A0AAD7GPV0"/>
<keyword evidence="1" id="KW-0863">Zinc-finger</keyword>
<keyword evidence="5" id="KW-1185">Reference proteome</keyword>
<dbReference type="InterPro" id="IPR001841">
    <property type="entry name" value="Znf_RING"/>
</dbReference>